<protein>
    <submittedName>
        <fullName evidence="1">Uncharacterized protein</fullName>
    </submittedName>
</protein>
<sequence length="83" mass="9482">FLIQEFVGKLAHHRNRALPHLRVSFYLCTSTLQSKFPLPERLPLAKDFTTSLFHDALFFYPLGSYLLSIISICDQLEGIEQGA</sequence>
<proteinExistence type="predicted"/>
<accession>A0A9P6N740</accession>
<dbReference type="AlphaFoldDB" id="A0A9P6N740"/>
<reference evidence="1" key="1">
    <citation type="submission" date="2013-11" db="EMBL/GenBank/DDBJ databases">
        <title>Genome sequence of the fusiform rust pathogen reveals effectors for host alternation and coevolution with pine.</title>
        <authorList>
            <consortium name="DOE Joint Genome Institute"/>
            <person name="Smith K."/>
            <person name="Pendleton A."/>
            <person name="Kubisiak T."/>
            <person name="Anderson C."/>
            <person name="Salamov A."/>
            <person name="Aerts A."/>
            <person name="Riley R."/>
            <person name="Clum A."/>
            <person name="Lindquist E."/>
            <person name="Ence D."/>
            <person name="Campbell M."/>
            <person name="Kronenberg Z."/>
            <person name="Feau N."/>
            <person name="Dhillon B."/>
            <person name="Hamelin R."/>
            <person name="Burleigh J."/>
            <person name="Smith J."/>
            <person name="Yandell M."/>
            <person name="Nelson C."/>
            <person name="Grigoriev I."/>
            <person name="Davis J."/>
        </authorList>
    </citation>
    <scope>NUCLEOTIDE SEQUENCE</scope>
    <source>
        <strain evidence="1">G11</strain>
    </source>
</reference>
<organism evidence="1 2">
    <name type="scientific">Cronartium quercuum f. sp. fusiforme G11</name>
    <dbReference type="NCBI Taxonomy" id="708437"/>
    <lineage>
        <taxon>Eukaryota</taxon>
        <taxon>Fungi</taxon>
        <taxon>Dikarya</taxon>
        <taxon>Basidiomycota</taxon>
        <taxon>Pucciniomycotina</taxon>
        <taxon>Pucciniomycetes</taxon>
        <taxon>Pucciniales</taxon>
        <taxon>Coleosporiaceae</taxon>
        <taxon>Cronartium</taxon>
    </lineage>
</organism>
<evidence type="ECO:0000313" key="1">
    <source>
        <dbReference type="EMBL" id="KAG0138859.1"/>
    </source>
</evidence>
<evidence type="ECO:0000313" key="2">
    <source>
        <dbReference type="Proteomes" id="UP000886653"/>
    </source>
</evidence>
<dbReference type="EMBL" id="MU168393">
    <property type="protein sequence ID" value="KAG0138859.1"/>
    <property type="molecule type" value="Genomic_DNA"/>
</dbReference>
<dbReference type="Proteomes" id="UP000886653">
    <property type="component" value="Unassembled WGS sequence"/>
</dbReference>
<name>A0A9P6N740_9BASI</name>
<feature type="non-terminal residue" evidence="1">
    <location>
        <position position="1"/>
    </location>
</feature>
<comment type="caution">
    <text evidence="1">The sequence shown here is derived from an EMBL/GenBank/DDBJ whole genome shotgun (WGS) entry which is preliminary data.</text>
</comment>
<gene>
    <name evidence="1" type="ORF">CROQUDRAFT_667186</name>
</gene>
<keyword evidence="2" id="KW-1185">Reference proteome</keyword>